<organism evidence="13 14">
    <name type="scientific">Durusdinium trenchii</name>
    <dbReference type="NCBI Taxonomy" id="1381693"/>
    <lineage>
        <taxon>Eukaryota</taxon>
        <taxon>Sar</taxon>
        <taxon>Alveolata</taxon>
        <taxon>Dinophyceae</taxon>
        <taxon>Suessiales</taxon>
        <taxon>Symbiodiniaceae</taxon>
        <taxon>Durusdinium</taxon>
    </lineage>
</organism>
<feature type="compositionally biased region" description="Polar residues" evidence="11">
    <location>
        <begin position="399"/>
        <end position="415"/>
    </location>
</feature>
<protein>
    <recommendedName>
        <fullName evidence="12">Helicase ATP-binding domain-containing protein</fullName>
    </recommendedName>
</protein>
<dbReference type="SMART" id="SM00488">
    <property type="entry name" value="DEXDc2"/>
    <property type="match status" value="1"/>
</dbReference>
<keyword evidence="9" id="KW-0413">Isomerase</keyword>
<dbReference type="CDD" id="cd18788">
    <property type="entry name" value="SF2_C_XPD"/>
    <property type="match status" value="1"/>
</dbReference>
<dbReference type="InterPro" id="IPR006554">
    <property type="entry name" value="Helicase-like_DEXD_c2"/>
</dbReference>
<evidence type="ECO:0000259" key="12">
    <source>
        <dbReference type="PROSITE" id="PS51193"/>
    </source>
</evidence>
<evidence type="ECO:0000313" key="14">
    <source>
        <dbReference type="Proteomes" id="UP001642464"/>
    </source>
</evidence>
<evidence type="ECO:0000256" key="8">
    <source>
        <dbReference type="ARBA" id="ARBA00023014"/>
    </source>
</evidence>
<evidence type="ECO:0000256" key="2">
    <source>
        <dbReference type="ARBA" id="ARBA00022723"/>
    </source>
</evidence>
<dbReference type="InterPro" id="IPR045028">
    <property type="entry name" value="DinG/Rad3-like"/>
</dbReference>
<evidence type="ECO:0000256" key="1">
    <source>
        <dbReference type="ARBA" id="ARBA00004123"/>
    </source>
</evidence>
<evidence type="ECO:0000256" key="11">
    <source>
        <dbReference type="SAM" id="MobiDB-lite"/>
    </source>
</evidence>
<dbReference type="PANTHER" id="PTHR11472:SF47">
    <property type="entry name" value="FANCONI ANEMIA GROUP J PROTEIN"/>
    <property type="match status" value="1"/>
</dbReference>
<keyword evidence="14" id="KW-1185">Reference proteome</keyword>
<keyword evidence="7" id="KW-0408">Iron</keyword>
<keyword evidence="8" id="KW-0411">Iron-sulfur</keyword>
<reference evidence="13 14" key="1">
    <citation type="submission" date="2024-02" db="EMBL/GenBank/DDBJ databases">
        <authorList>
            <person name="Chen Y."/>
            <person name="Shah S."/>
            <person name="Dougan E. K."/>
            <person name="Thang M."/>
            <person name="Chan C."/>
        </authorList>
    </citation>
    <scope>NUCLEOTIDE SEQUENCE [LARGE SCALE GENOMIC DNA]</scope>
</reference>
<feature type="region of interest" description="Disordered" evidence="11">
    <location>
        <begin position="1"/>
        <end position="22"/>
    </location>
</feature>
<dbReference type="Proteomes" id="UP001642464">
    <property type="component" value="Unassembled WGS sequence"/>
</dbReference>
<keyword evidence="3" id="KW-0547">Nucleotide-binding</keyword>
<keyword evidence="5" id="KW-0347">Helicase</keyword>
<dbReference type="SMART" id="SM00491">
    <property type="entry name" value="HELICc2"/>
    <property type="match status" value="1"/>
</dbReference>
<keyword evidence="2" id="KW-0479">Metal-binding</keyword>
<evidence type="ECO:0000256" key="6">
    <source>
        <dbReference type="ARBA" id="ARBA00022840"/>
    </source>
</evidence>
<dbReference type="Pfam" id="PF06733">
    <property type="entry name" value="DEAD_2"/>
    <property type="match status" value="1"/>
</dbReference>
<feature type="domain" description="Helicase ATP-binding" evidence="12">
    <location>
        <begin position="67"/>
        <end position="369"/>
    </location>
</feature>
<comment type="subcellular location">
    <subcellularLocation>
        <location evidence="1">Nucleus</location>
    </subcellularLocation>
</comment>
<dbReference type="Gene3D" id="3.40.50.300">
    <property type="entry name" value="P-loop containing nucleotide triphosphate hydrolases"/>
    <property type="match status" value="2"/>
</dbReference>
<evidence type="ECO:0000256" key="3">
    <source>
        <dbReference type="ARBA" id="ARBA00022741"/>
    </source>
</evidence>
<comment type="caution">
    <text evidence="13">The sequence shown here is derived from an EMBL/GenBank/DDBJ whole genome shotgun (WGS) entry which is preliminary data.</text>
</comment>
<dbReference type="InterPro" id="IPR027417">
    <property type="entry name" value="P-loop_NTPase"/>
</dbReference>
<dbReference type="Pfam" id="PF13307">
    <property type="entry name" value="Helicase_C_2"/>
    <property type="match status" value="1"/>
</dbReference>
<keyword evidence="10" id="KW-0539">Nucleus</keyword>
<dbReference type="EMBL" id="CAXAMM010031224">
    <property type="protein sequence ID" value="CAK9067723.1"/>
    <property type="molecule type" value="Genomic_DNA"/>
</dbReference>
<sequence>MADFNQFGKEDRLSERPRPTQTYPGRPGPVLVLCVEIRELWWEALQVAFLVASTARSVGGVEDLKMERDTLYFPFPPMPPQQAVASYALKACERRGIVARFLGEAGEVPSHGNVLRFALLESPTGTGKSLALLCASLAWQRRMALGGAAPQIVYGVRTHAQIKQMVGELRKCGYRPRMAVLGSREHLCGNDEVKIQARQQQVSLNLACRRAARAARAGNEGCRLYTGLAQSSYAERVYECCGQAGRVWDVEDLFSCTTGRSATGSPGCPYYTAHLLAGDADLVFCPHNYILDPSVSQCRSHHRERWSLKDRVIIIDEAHNLESCCREAGSLEITGQTLHLMTRTIRQMPLRHPGLRFDRKSCAQVAAELERLPLHLAAFLSDAGPSGQTGLRPPRSEKSNSSSRPKTHSASSSELPQRLWGLPQCKETRCFLQQCGLCSSGLLSKNLEDLALDAVDRLLKAQLSEQPSPSADADDAELLNVLEKLRELIFKLRLASQHPDSYVVGISSSSHGGVEQRLSVWLMSPGVLFETFASLAHAVILASGTLAPLSALQAELSESKAMAERALLEGPLEARHVVSPWQLFAAVLPALDGAGKSEPLVSTYGAWQSEEFVQALGAGVLELVSKIPGGVLCFLPSYQTLELAMLFWQRGGLYRRLEEVKTLVVEPRTTSELPELSRRFLAGATDGRGALCLAVYRGKMSEGMDFADDLCRAVICIGVPYPQMNDPVVQAKRQWNDSKRRRGTSAWLSGDEWYELQAHRAVNQAVGRVLRHSQDYGAVLLLDARWGTGVPKARNLQRRLSHWIQRHLVEWRCTPSSDLGRRLQQHFAAAVGVRHGQENLSPVATRIEPSAAPLKRRLGSAPLVLGPSTRSVRREVLGAPCGSIENTWLLPCAEG</sequence>
<evidence type="ECO:0000256" key="9">
    <source>
        <dbReference type="ARBA" id="ARBA00023235"/>
    </source>
</evidence>
<feature type="compositionally biased region" description="Basic and acidic residues" evidence="11">
    <location>
        <begin position="8"/>
        <end position="18"/>
    </location>
</feature>
<feature type="region of interest" description="Disordered" evidence="11">
    <location>
        <begin position="385"/>
        <end position="415"/>
    </location>
</feature>
<accession>A0ABP0NVA4</accession>
<evidence type="ECO:0000256" key="10">
    <source>
        <dbReference type="ARBA" id="ARBA00023242"/>
    </source>
</evidence>
<dbReference type="InterPro" id="IPR010614">
    <property type="entry name" value="RAD3-like_helicase_DEAD"/>
</dbReference>
<dbReference type="InterPro" id="IPR014013">
    <property type="entry name" value="Helic_SF1/SF2_ATP-bd_DinG/Rad3"/>
</dbReference>
<dbReference type="SUPFAM" id="SSF52540">
    <property type="entry name" value="P-loop containing nucleoside triphosphate hydrolases"/>
    <property type="match status" value="1"/>
</dbReference>
<dbReference type="NCBIfam" id="TIGR00604">
    <property type="entry name" value="rad3"/>
    <property type="match status" value="1"/>
</dbReference>
<evidence type="ECO:0000256" key="5">
    <source>
        <dbReference type="ARBA" id="ARBA00022806"/>
    </source>
</evidence>
<evidence type="ECO:0000256" key="7">
    <source>
        <dbReference type="ARBA" id="ARBA00023004"/>
    </source>
</evidence>
<gene>
    <name evidence="13" type="ORF">SCF082_LOCUS34228</name>
</gene>
<name>A0ABP0NVA4_9DINO</name>
<dbReference type="PROSITE" id="PS51193">
    <property type="entry name" value="HELICASE_ATP_BIND_2"/>
    <property type="match status" value="1"/>
</dbReference>
<evidence type="ECO:0000256" key="4">
    <source>
        <dbReference type="ARBA" id="ARBA00022801"/>
    </source>
</evidence>
<dbReference type="InterPro" id="IPR006555">
    <property type="entry name" value="ATP-dep_Helicase_C"/>
</dbReference>
<evidence type="ECO:0000313" key="13">
    <source>
        <dbReference type="EMBL" id="CAK9067723.1"/>
    </source>
</evidence>
<keyword evidence="4" id="KW-0378">Hydrolase</keyword>
<proteinExistence type="predicted"/>
<dbReference type="PANTHER" id="PTHR11472">
    <property type="entry name" value="DNA REPAIR DEAD HELICASE RAD3/XP-D SUBFAMILY MEMBER"/>
    <property type="match status" value="1"/>
</dbReference>
<keyword evidence="6" id="KW-0067">ATP-binding</keyword>
<dbReference type="InterPro" id="IPR013020">
    <property type="entry name" value="Rad3/Chl1-like"/>
</dbReference>